<evidence type="ECO:0000313" key="6">
    <source>
        <dbReference type="EMBL" id="SEI73005.1"/>
    </source>
</evidence>
<dbReference type="PANTHER" id="PTHR43712">
    <property type="entry name" value="PUTATIVE (AFU_ORTHOLOGUE AFUA_4G14580)-RELATED"/>
    <property type="match status" value="1"/>
</dbReference>
<dbReference type="Pfam" id="PF00891">
    <property type="entry name" value="Methyltransf_2"/>
    <property type="match status" value="1"/>
</dbReference>
<reference evidence="6 7" key="1">
    <citation type="submission" date="2016-10" db="EMBL/GenBank/DDBJ databases">
        <authorList>
            <person name="de Groot N.N."/>
        </authorList>
    </citation>
    <scope>NUCLEOTIDE SEQUENCE [LARGE SCALE GENOMIC DNA]</scope>
    <source>
        <strain evidence="6 7">DSM 19938</strain>
    </source>
</reference>
<dbReference type="Gene3D" id="3.40.50.150">
    <property type="entry name" value="Vaccinia Virus protein VP39"/>
    <property type="match status" value="1"/>
</dbReference>
<dbReference type="InterPro" id="IPR036388">
    <property type="entry name" value="WH-like_DNA-bd_sf"/>
</dbReference>
<dbReference type="Pfam" id="PF21212">
    <property type="entry name" value="Dimerisation2-like_dom"/>
    <property type="match status" value="1"/>
</dbReference>
<keyword evidence="3" id="KW-0949">S-adenosyl-L-methionine</keyword>
<evidence type="ECO:0000259" key="4">
    <source>
        <dbReference type="Pfam" id="PF00891"/>
    </source>
</evidence>
<dbReference type="SUPFAM" id="SSF46785">
    <property type="entry name" value="Winged helix' DNA-binding domain"/>
    <property type="match status" value="1"/>
</dbReference>
<dbReference type="GO" id="GO:0032259">
    <property type="term" value="P:methylation"/>
    <property type="evidence" value="ECO:0007669"/>
    <property type="project" value="UniProtKB-KW"/>
</dbReference>
<keyword evidence="1 6" id="KW-0489">Methyltransferase</keyword>
<proteinExistence type="predicted"/>
<keyword evidence="7" id="KW-1185">Reference proteome</keyword>
<protein>
    <submittedName>
        <fullName evidence="6">O-methyltransferase</fullName>
    </submittedName>
</protein>
<dbReference type="PANTHER" id="PTHR43712:SF2">
    <property type="entry name" value="O-METHYLTRANSFERASE CICE"/>
    <property type="match status" value="1"/>
</dbReference>
<dbReference type="STRING" id="408657.SAMN04487995_1913"/>
<dbReference type="InterPro" id="IPR049480">
    <property type="entry name" value="BVU_1015-like_N"/>
</dbReference>
<name>A0A1H6T9T6_9BACT</name>
<feature type="domain" description="BVU-1015-like N-terminal dimerisation-like" evidence="5">
    <location>
        <begin position="13"/>
        <end position="77"/>
    </location>
</feature>
<sequence length="353" mass="39507">MKKEISAIDAKYEAQKIAFGPMYFQSVIALRDLGILEFINNNRKGVSISTIIEKLDVSEYGVELLIEAAEILGVVECFGDGMVKITKVGFFLLKDEMTKVNVNFMNDVCYLGAKAMTDSIRNGKPEGLKVLGDWPTIYEGLSILPEPAKKSWFDFDHYYSDGAFPSALKIVFSKKTGTIFDIGGNTGKWSFACCAYDPDVKIKILDLPVQLNVAKQNAAEKGLTDRIEFYPINLLDTEQKIPQGADVIWMSQFLDCFSKEEIVCILKNAYQAASAETRLFILEPFFNNQNYPAAHFSLVATSLYFTIMANGNSKMYSIDVMKSLVDEAGFEVIETYPLIGDSYHTILECRKKA</sequence>
<dbReference type="InterPro" id="IPR016461">
    <property type="entry name" value="COMT-like"/>
</dbReference>
<evidence type="ECO:0000313" key="7">
    <source>
        <dbReference type="Proteomes" id="UP000199532"/>
    </source>
</evidence>
<keyword evidence="2 6" id="KW-0808">Transferase</keyword>
<evidence type="ECO:0000259" key="5">
    <source>
        <dbReference type="Pfam" id="PF21212"/>
    </source>
</evidence>
<evidence type="ECO:0000256" key="1">
    <source>
        <dbReference type="ARBA" id="ARBA00022603"/>
    </source>
</evidence>
<dbReference type="InterPro" id="IPR036390">
    <property type="entry name" value="WH_DNA-bd_sf"/>
</dbReference>
<dbReference type="OrthoDB" id="9805418at2"/>
<dbReference type="Gene3D" id="1.20.58.1390">
    <property type="match status" value="1"/>
</dbReference>
<dbReference type="PROSITE" id="PS51683">
    <property type="entry name" value="SAM_OMT_II"/>
    <property type="match status" value="1"/>
</dbReference>
<organism evidence="6 7">
    <name type="scientific">Dyadobacter koreensis</name>
    <dbReference type="NCBI Taxonomy" id="408657"/>
    <lineage>
        <taxon>Bacteria</taxon>
        <taxon>Pseudomonadati</taxon>
        <taxon>Bacteroidota</taxon>
        <taxon>Cytophagia</taxon>
        <taxon>Cytophagales</taxon>
        <taxon>Spirosomataceae</taxon>
        <taxon>Dyadobacter</taxon>
    </lineage>
</organism>
<dbReference type="CDD" id="cd02440">
    <property type="entry name" value="AdoMet_MTases"/>
    <property type="match status" value="1"/>
</dbReference>
<dbReference type="AlphaFoldDB" id="A0A1H6T9T6"/>
<dbReference type="PIRSF" id="PIRSF005739">
    <property type="entry name" value="O-mtase"/>
    <property type="match status" value="1"/>
</dbReference>
<dbReference type="GO" id="GO:0008171">
    <property type="term" value="F:O-methyltransferase activity"/>
    <property type="evidence" value="ECO:0007669"/>
    <property type="project" value="InterPro"/>
</dbReference>
<dbReference type="EMBL" id="FNXY01000003">
    <property type="protein sequence ID" value="SEI73005.1"/>
    <property type="molecule type" value="Genomic_DNA"/>
</dbReference>
<dbReference type="InterPro" id="IPR001077">
    <property type="entry name" value="COMT_C"/>
</dbReference>
<evidence type="ECO:0000256" key="3">
    <source>
        <dbReference type="ARBA" id="ARBA00022691"/>
    </source>
</evidence>
<dbReference type="RefSeq" id="WP_090334936.1">
    <property type="nucleotide sequence ID" value="NZ_FNXY01000003.1"/>
</dbReference>
<feature type="domain" description="O-methyltransferase C-terminal" evidence="4">
    <location>
        <begin position="174"/>
        <end position="330"/>
    </location>
</feature>
<dbReference type="Gene3D" id="1.10.10.10">
    <property type="entry name" value="Winged helix-like DNA-binding domain superfamily/Winged helix DNA-binding domain"/>
    <property type="match status" value="1"/>
</dbReference>
<evidence type="ECO:0000256" key="2">
    <source>
        <dbReference type="ARBA" id="ARBA00022679"/>
    </source>
</evidence>
<dbReference type="Proteomes" id="UP000199532">
    <property type="component" value="Unassembled WGS sequence"/>
</dbReference>
<gene>
    <name evidence="6" type="ORF">SAMN04487995_1913</name>
</gene>
<dbReference type="SUPFAM" id="SSF53335">
    <property type="entry name" value="S-adenosyl-L-methionine-dependent methyltransferases"/>
    <property type="match status" value="1"/>
</dbReference>
<accession>A0A1H6T9T6</accession>
<dbReference type="InterPro" id="IPR029063">
    <property type="entry name" value="SAM-dependent_MTases_sf"/>
</dbReference>